<dbReference type="PANTHER" id="PTHR11705">
    <property type="entry name" value="PROTEASE FAMILY M14 CARBOXYPEPTIDASE A,B"/>
    <property type="match status" value="1"/>
</dbReference>
<evidence type="ECO:0000256" key="5">
    <source>
        <dbReference type="ARBA" id="ARBA00022670"/>
    </source>
</evidence>
<comment type="caution">
    <text evidence="17">The sequence shown here is derived from an EMBL/GenBank/DDBJ whole genome shotgun (WGS) entry which is preliminary data.</text>
</comment>
<organism evidence="17 18">
    <name type="scientific">Cherax quadricarinatus</name>
    <name type="common">Australian red claw crayfish</name>
    <dbReference type="NCBI Taxonomy" id="27406"/>
    <lineage>
        <taxon>Eukaryota</taxon>
        <taxon>Metazoa</taxon>
        <taxon>Ecdysozoa</taxon>
        <taxon>Arthropoda</taxon>
        <taxon>Crustacea</taxon>
        <taxon>Multicrustacea</taxon>
        <taxon>Malacostraca</taxon>
        <taxon>Eumalacostraca</taxon>
        <taxon>Eucarida</taxon>
        <taxon>Decapoda</taxon>
        <taxon>Pleocyemata</taxon>
        <taxon>Astacidea</taxon>
        <taxon>Parastacoidea</taxon>
        <taxon>Parastacidae</taxon>
        <taxon>Cherax</taxon>
    </lineage>
</organism>
<keyword evidence="9" id="KW-0862">Zinc</keyword>
<dbReference type="PRINTS" id="PR00765">
    <property type="entry name" value="CRBOXYPTASEA"/>
</dbReference>
<dbReference type="Proteomes" id="UP001445076">
    <property type="component" value="Unassembled WGS sequence"/>
</dbReference>
<evidence type="ECO:0000256" key="1">
    <source>
        <dbReference type="ARBA" id="ARBA00001947"/>
    </source>
</evidence>
<evidence type="ECO:0000256" key="10">
    <source>
        <dbReference type="ARBA" id="ARBA00023026"/>
    </source>
</evidence>
<dbReference type="Pfam" id="PF00246">
    <property type="entry name" value="Peptidase_M14"/>
    <property type="match status" value="1"/>
</dbReference>
<comment type="function">
    <text evidence="2">Extracellular metalloprotease that contributes to pathogenicity.</text>
</comment>
<dbReference type="GO" id="GO:0006508">
    <property type="term" value="P:proteolysis"/>
    <property type="evidence" value="ECO:0007669"/>
    <property type="project" value="UniProtKB-KW"/>
</dbReference>
<keyword evidence="8" id="KW-0378">Hydrolase</keyword>
<dbReference type="PROSITE" id="PS00132">
    <property type="entry name" value="CARBOXYPEPT_ZN_1"/>
    <property type="match status" value="1"/>
</dbReference>
<feature type="chain" id="PRO_5043710266" description="Peptidase M14 domain-containing protein" evidence="15">
    <location>
        <begin position="18"/>
        <end position="421"/>
    </location>
</feature>
<keyword evidence="4" id="KW-0121">Carboxypeptidase</keyword>
<dbReference type="GO" id="GO:0005615">
    <property type="term" value="C:extracellular space"/>
    <property type="evidence" value="ECO:0007669"/>
    <property type="project" value="TreeGrafter"/>
</dbReference>
<evidence type="ECO:0000256" key="3">
    <source>
        <dbReference type="ARBA" id="ARBA00005988"/>
    </source>
</evidence>
<evidence type="ECO:0000313" key="17">
    <source>
        <dbReference type="EMBL" id="KAK8731495.1"/>
    </source>
</evidence>
<dbReference type="InterPro" id="IPR057246">
    <property type="entry name" value="CARBOXYPEPT_ZN_1"/>
</dbReference>
<evidence type="ECO:0000256" key="12">
    <source>
        <dbReference type="ARBA" id="ARBA00023145"/>
    </source>
</evidence>
<protein>
    <recommendedName>
        <fullName evidence="16">Peptidase M14 domain-containing protein</fullName>
    </recommendedName>
</protein>
<gene>
    <name evidence="17" type="ORF">OTU49_007636</name>
</gene>
<reference evidence="17 18" key="1">
    <citation type="journal article" date="2024" name="BMC Genomics">
        <title>Genome assembly of redclaw crayfish (Cherax quadricarinatus) provides insights into its immune adaptation and hypoxia tolerance.</title>
        <authorList>
            <person name="Liu Z."/>
            <person name="Zheng J."/>
            <person name="Li H."/>
            <person name="Fang K."/>
            <person name="Wang S."/>
            <person name="He J."/>
            <person name="Zhou D."/>
            <person name="Weng S."/>
            <person name="Chi M."/>
            <person name="Gu Z."/>
            <person name="He J."/>
            <person name="Li F."/>
            <person name="Wang M."/>
        </authorList>
    </citation>
    <scope>NUCLEOTIDE SEQUENCE [LARGE SCALE GENOMIC DNA]</scope>
    <source>
        <strain evidence="17">ZL_2023a</strain>
    </source>
</reference>
<dbReference type="InterPro" id="IPR000834">
    <property type="entry name" value="Peptidase_M14"/>
</dbReference>
<feature type="signal peptide" evidence="15">
    <location>
        <begin position="1"/>
        <end position="17"/>
    </location>
</feature>
<keyword evidence="18" id="KW-1185">Reference proteome</keyword>
<evidence type="ECO:0000256" key="9">
    <source>
        <dbReference type="ARBA" id="ARBA00022833"/>
    </source>
</evidence>
<keyword evidence="7 15" id="KW-0732">Signal</keyword>
<dbReference type="GO" id="GO:0004181">
    <property type="term" value="F:metallocarboxypeptidase activity"/>
    <property type="evidence" value="ECO:0007669"/>
    <property type="project" value="InterPro"/>
</dbReference>
<dbReference type="InterPro" id="IPR036990">
    <property type="entry name" value="M14A-like_propep"/>
</dbReference>
<evidence type="ECO:0000256" key="11">
    <source>
        <dbReference type="ARBA" id="ARBA00023049"/>
    </source>
</evidence>
<dbReference type="PROSITE" id="PS00133">
    <property type="entry name" value="CARBOXYPEPT_ZN_2"/>
    <property type="match status" value="1"/>
</dbReference>
<dbReference type="SUPFAM" id="SSF54897">
    <property type="entry name" value="Protease propeptides/inhibitors"/>
    <property type="match status" value="1"/>
</dbReference>
<feature type="domain" description="Peptidase M14" evidence="16">
    <location>
        <begin position="122"/>
        <end position="415"/>
    </location>
</feature>
<comment type="cofactor">
    <cofactor evidence="1">
        <name>Zn(2+)</name>
        <dbReference type="ChEBI" id="CHEBI:29105"/>
    </cofactor>
</comment>
<dbReference type="PROSITE" id="PS52035">
    <property type="entry name" value="PEPTIDASE_M14"/>
    <property type="match status" value="1"/>
</dbReference>
<dbReference type="InterPro" id="IPR003146">
    <property type="entry name" value="M14A_act_pep"/>
</dbReference>
<dbReference type="EMBL" id="JARKIK010000061">
    <property type="protein sequence ID" value="KAK8731495.1"/>
    <property type="molecule type" value="Genomic_DNA"/>
</dbReference>
<evidence type="ECO:0000256" key="2">
    <source>
        <dbReference type="ARBA" id="ARBA00003091"/>
    </source>
</evidence>
<dbReference type="FunFam" id="3.40.630.10:FF:000001">
    <property type="entry name" value="Carboxypeptidase B"/>
    <property type="match status" value="1"/>
</dbReference>
<evidence type="ECO:0000256" key="4">
    <source>
        <dbReference type="ARBA" id="ARBA00022645"/>
    </source>
</evidence>
<keyword evidence="5" id="KW-0645">Protease</keyword>
<comment type="similarity">
    <text evidence="3 14">Belongs to the peptidase M14 family.</text>
</comment>
<feature type="active site" description="Proton donor/acceptor" evidence="14">
    <location>
        <position position="381"/>
    </location>
</feature>
<accession>A0AAW0WKW5</accession>
<evidence type="ECO:0000256" key="7">
    <source>
        <dbReference type="ARBA" id="ARBA00022729"/>
    </source>
</evidence>
<sequence length="421" mass="47230">MKTVVVLVACVLGMAVARPDLHTHLYGAQVLRVVPEEAAQVYYLKGLQLQNYFDFWTEPRAIGSPVDIMTTAFQIPLLKHTLTHVGLEFRTMISNVGELVAQQKAAREGARASGPLSLDWTSYYDYEEIMAWLDTLATEYPELCTVEEVGNSYEDRVMKLLKLGKGGADKPIIFIDGGIHAREWIAPATVTYIVNELVTHSDTYDDLLSNVNFYVMPVINPDGYAYTFTDDRLWRKTRSPTNSVLGCRGADPNRNWSFHWNEVGASDSPCSDIYAGPEPFSEVEMRNVRDQINKYADNIKSYLTFHSYSQLWMYPWGYTSDLPEDWQDLDDLAVAAVEALTAVHGTTYEIGSSTNTIYAAAGGSDDWAKGEAGVKYSYTIELRDTGRYGFLLPEDQIIPTGEETFEGVKVVANFIRDTYSP</sequence>
<keyword evidence="11" id="KW-0482">Metalloprotease</keyword>
<evidence type="ECO:0000313" key="18">
    <source>
        <dbReference type="Proteomes" id="UP001445076"/>
    </source>
</evidence>
<evidence type="ECO:0000256" key="8">
    <source>
        <dbReference type="ARBA" id="ARBA00022801"/>
    </source>
</evidence>
<evidence type="ECO:0000256" key="13">
    <source>
        <dbReference type="ARBA" id="ARBA00023157"/>
    </source>
</evidence>
<dbReference type="SUPFAM" id="SSF53187">
    <property type="entry name" value="Zn-dependent exopeptidases"/>
    <property type="match status" value="1"/>
</dbReference>
<evidence type="ECO:0000256" key="6">
    <source>
        <dbReference type="ARBA" id="ARBA00022723"/>
    </source>
</evidence>
<dbReference type="SMART" id="SM00631">
    <property type="entry name" value="Zn_pept"/>
    <property type="match status" value="1"/>
</dbReference>
<dbReference type="InterPro" id="IPR057247">
    <property type="entry name" value="CARBOXYPEPT_ZN_2"/>
</dbReference>
<evidence type="ECO:0000259" key="16">
    <source>
        <dbReference type="PROSITE" id="PS52035"/>
    </source>
</evidence>
<dbReference type="Gene3D" id="3.30.70.340">
    <property type="entry name" value="Metallocarboxypeptidase-like"/>
    <property type="match status" value="1"/>
</dbReference>
<keyword evidence="10" id="KW-0843">Virulence</keyword>
<name>A0AAW0WKW5_CHEQU</name>
<evidence type="ECO:0000256" key="14">
    <source>
        <dbReference type="PROSITE-ProRule" id="PRU01379"/>
    </source>
</evidence>
<keyword evidence="6" id="KW-0479">Metal-binding</keyword>
<dbReference type="Pfam" id="PF02244">
    <property type="entry name" value="Propep_M14"/>
    <property type="match status" value="1"/>
</dbReference>
<proteinExistence type="inferred from homology"/>
<keyword evidence="12" id="KW-0865">Zymogen</keyword>
<keyword evidence="13" id="KW-1015">Disulfide bond</keyword>
<dbReference type="PANTHER" id="PTHR11705:SF143">
    <property type="entry name" value="SLL0236 PROTEIN"/>
    <property type="match status" value="1"/>
</dbReference>
<dbReference type="CDD" id="cd03860">
    <property type="entry name" value="M14_CP_A-B_like"/>
    <property type="match status" value="1"/>
</dbReference>
<dbReference type="Gene3D" id="3.40.630.10">
    <property type="entry name" value="Zn peptidases"/>
    <property type="match status" value="1"/>
</dbReference>
<dbReference type="AlphaFoldDB" id="A0AAW0WKW5"/>
<evidence type="ECO:0000256" key="15">
    <source>
        <dbReference type="SAM" id="SignalP"/>
    </source>
</evidence>
<dbReference type="GO" id="GO:0008270">
    <property type="term" value="F:zinc ion binding"/>
    <property type="evidence" value="ECO:0007669"/>
    <property type="project" value="InterPro"/>
</dbReference>